<proteinExistence type="inferred from homology"/>
<dbReference type="PRINTS" id="PR00337">
    <property type="entry name" value="LEUILEVALBP"/>
</dbReference>
<dbReference type="Gene3D" id="3.40.50.2300">
    <property type="match status" value="2"/>
</dbReference>
<dbReference type="PANTHER" id="PTHR30483">
    <property type="entry name" value="LEUCINE-SPECIFIC-BINDING PROTEIN"/>
    <property type="match status" value="1"/>
</dbReference>
<evidence type="ECO:0000313" key="7">
    <source>
        <dbReference type="EMBL" id="GLI32641.1"/>
    </source>
</evidence>
<feature type="domain" description="Leucine-binding protein" evidence="6">
    <location>
        <begin position="34"/>
        <end position="390"/>
    </location>
</feature>
<evidence type="ECO:0000259" key="6">
    <source>
        <dbReference type="Pfam" id="PF13458"/>
    </source>
</evidence>
<dbReference type="InterPro" id="IPR028081">
    <property type="entry name" value="Leu-bd"/>
</dbReference>
<dbReference type="CDD" id="cd06333">
    <property type="entry name" value="PBP1_ABC_RPA1789-like"/>
    <property type="match status" value="1"/>
</dbReference>
<dbReference type="SUPFAM" id="SSF53822">
    <property type="entry name" value="Periplasmic binding protein-like I"/>
    <property type="match status" value="1"/>
</dbReference>
<dbReference type="AlphaFoldDB" id="A0A9W6CVI2"/>
<keyword evidence="2" id="KW-0813">Transport</keyword>
<feature type="signal peptide" evidence="5">
    <location>
        <begin position="1"/>
        <end position="31"/>
    </location>
</feature>
<dbReference type="Proteomes" id="UP001144372">
    <property type="component" value="Unassembled WGS sequence"/>
</dbReference>
<dbReference type="Pfam" id="PF13458">
    <property type="entry name" value="Peripla_BP_6"/>
    <property type="match status" value="1"/>
</dbReference>
<evidence type="ECO:0000256" key="1">
    <source>
        <dbReference type="ARBA" id="ARBA00010062"/>
    </source>
</evidence>
<evidence type="ECO:0000256" key="2">
    <source>
        <dbReference type="ARBA" id="ARBA00022448"/>
    </source>
</evidence>
<dbReference type="InterPro" id="IPR051010">
    <property type="entry name" value="BCAA_transport"/>
</dbReference>
<evidence type="ECO:0000256" key="3">
    <source>
        <dbReference type="ARBA" id="ARBA00022729"/>
    </source>
</evidence>
<reference evidence="7" key="1">
    <citation type="submission" date="2022-12" db="EMBL/GenBank/DDBJ databases">
        <title>Reference genome sequencing for broad-spectrum identification of bacterial and archaeal isolates by mass spectrometry.</title>
        <authorList>
            <person name="Sekiguchi Y."/>
            <person name="Tourlousse D.M."/>
        </authorList>
    </citation>
    <scope>NUCLEOTIDE SEQUENCE</scope>
    <source>
        <strain evidence="7">ASRB1</strain>
    </source>
</reference>
<dbReference type="GO" id="GO:0006865">
    <property type="term" value="P:amino acid transport"/>
    <property type="evidence" value="ECO:0007669"/>
    <property type="project" value="UniProtKB-KW"/>
</dbReference>
<evidence type="ECO:0000313" key="8">
    <source>
        <dbReference type="Proteomes" id="UP001144372"/>
    </source>
</evidence>
<evidence type="ECO:0000256" key="4">
    <source>
        <dbReference type="ARBA" id="ARBA00022970"/>
    </source>
</evidence>
<dbReference type="InterPro" id="IPR028082">
    <property type="entry name" value="Peripla_BP_I"/>
</dbReference>
<evidence type="ECO:0000256" key="5">
    <source>
        <dbReference type="SAM" id="SignalP"/>
    </source>
</evidence>
<sequence>MKNRLFARARCGGLMGLVMIFSWCLAGSSSAQEPIKIGAFFALSGPAATIGTPTKLVAQMVVDKINKGGGINKRPLELVVGDTESDPTKALMEAKRLVEKEKVVALIGPTRTDEGMAVKSYIEDTAHIPIIMTIGGDPVIAGGKFGPFRWTFKTPQRTTVAVKKVYDYLQSRKLTKIALLTATDGFGKDGLNVLKQLAPEYGLEIVAEEAFAVADTDMTPQLVKIRASGAQGLVCWTIGPAGARVAKNVKQLALTIPLLQCHGQPDPKYIELAGDASEGSIMPSTKLMVVDQLPDTDPQKAVIEEFISLYKDTYHYDQQYPINTHSGYAWDAIYLLANAMRQVGTDPEALRTAIEQTRGYIGISGIYNLTPEDHNGLGTDSMVIVKVEKGKWVLVQP</sequence>
<organism evidence="7 8">
    <name type="scientific">Desulforhabdus amnigena</name>
    <dbReference type="NCBI Taxonomy" id="40218"/>
    <lineage>
        <taxon>Bacteria</taxon>
        <taxon>Pseudomonadati</taxon>
        <taxon>Thermodesulfobacteriota</taxon>
        <taxon>Syntrophobacteria</taxon>
        <taxon>Syntrophobacterales</taxon>
        <taxon>Syntrophobacteraceae</taxon>
        <taxon>Desulforhabdus</taxon>
    </lineage>
</organism>
<dbReference type="InterPro" id="IPR000709">
    <property type="entry name" value="Leu_Ile_Val-bd"/>
</dbReference>
<dbReference type="EMBL" id="BSDR01000001">
    <property type="protein sequence ID" value="GLI32641.1"/>
    <property type="molecule type" value="Genomic_DNA"/>
</dbReference>
<comment type="caution">
    <text evidence="7">The sequence shown here is derived from an EMBL/GenBank/DDBJ whole genome shotgun (WGS) entry which is preliminary data.</text>
</comment>
<keyword evidence="3 5" id="KW-0732">Signal</keyword>
<keyword evidence="4" id="KW-0029">Amino-acid transport</keyword>
<name>A0A9W6CVI2_9BACT</name>
<comment type="similarity">
    <text evidence="1">Belongs to the leucine-binding protein family.</text>
</comment>
<protein>
    <submittedName>
        <fullName evidence="7">Branched-chain amino acid ABC transporter substrate-binding protein</fullName>
    </submittedName>
</protein>
<keyword evidence="8" id="KW-1185">Reference proteome</keyword>
<gene>
    <name evidence="7" type="primary">livK-1</name>
    <name evidence="7" type="ORF">DAMNIGENAA_00740</name>
</gene>
<feature type="chain" id="PRO_5040738395" evidence="5">
    <location>
        <begin position="32"/>
        <end position="397"/>
    </location>
</feature>
<dbReference type="PANTHER" id="PTHR30483:SF38">
    <property type="entry name" value="BLR7848 PROTEIN"/>
    <property type="match status" value="1"/>
</dbReference>
<accession>A0A9W6CVI2</accession>